<accession>A0A0G4EZ75</accession>
<feature type="compositionally biased region" description="Basic and acidic residues" evidence="1">
    <location>
        <begin position="40"/>
        <end position="50"/>
    </location>
</feature>
<name>A0A0G4EZ75_VITBC</name>
<dbReference type="CDD" id="cd18186">
    <property type="entry name" value="BTB_POZ_ZBTB_KLHL-like"/>
    <property type="match status" value="1"/>
</dbReference>
<evidence type="ECO:0000313" key="3">
    <source>
        <dbReference type="EMBL" id="CEM04292.1"/>
    </source>
</evidence>
<dbReference type="STRING" id="1169540.A0A0G4EZ75"/>
<feature type="compositionally biased region" description="Basic and acidic residues" evidence="1">
    <location>
        <begin position="462"/>
        <end position="471"/>
    </location>
</feature>
<dbReference type="PANTHER" id="PTHR45774">
    <property type="entry name" value="BTB/POZ DOMAIN-CONTAINING"/>
    <property type="match status" value="1"/>
</dbReference>
<feature type="compositionally biased region" description="Low complexity" evidence="1">
    <location>
        <begin position="684"/>
        <end position="695"/>
    </location>
</feature>
<feature type="compositionally biased region" description="Low complexity" evidence="1">
    <location>
        <begin position="261"/>
        <end position="271"/>
    </location>
</feature>
<dbReference type="EMBL" id="CDMY01000349">
    <property type="protein sequence ID" value="CEM04292.1"/>
    <property type="molecule type" value="Genomic_DNA"/>
</dbReference>
<feature type="compositionally biased region" description="Low complexity" evidence="1">
    <location>
        <begin position="22"/>
        <end position="37"/>
    </location>
</feature>
<dbReference type="Gene3D" id="3.30.710.10">
    <property type="entry name" value="Potassium Channel Kv1.1, Chain A"/>
    <property type="match status" value="1"/>
</dbReference>
<protein>
    <recommendedName>
        <fullName evidence="2">BTB domain-containing protein</fullName>
    </recommendedName>
</protein>
<evidence type="ECO:0000256" key="1">
    <source>
        <dbReference type="SAM" id="MobiDB-lite"/>
    </source>
</evidence>
<dbReference type="SMART" id="SM00225">
    <property type="entry name" value="BTB"/>
    <property type="match status" value="1"/>
</dbReference>
<dbReference type="VEuPathDB" id="CryptoDB:Vbra_14016"/>
<evidence type="ECO:0000259" key="2">
    <source>
        <dbReference type="PROSITE" id="PS50097"/>
    </source>
</evidence>
<feature type="region of interest" description="Disordered" evidence="1">
    <location>
        <begin position="378"/>
        <end position="441"/>
    </location>
</feature>
<feature type="compositionally biased region" description="Acidic residues" evidence="1">
    <location>
        <begin position="421"/>
        <end position="437"/>
    </location>
</feature>
<dbReference type="InterPro" id="IPR000210">
    <property type="entry name" value="BTB/POZ_dom"/>
</dbReference>
<dbReference type="SUPFAM" id="SSF54695">
    <property type="entry name" value="POZ domain"/>
    <property type="match status" value="1"/>
</dbReference>
<dbReference type="PANTHER" id="PTHR45774:SF4">
    <property type="entry name" value="AXUNDEAD, ISOFORM F"/>
    <property type="match status" value="1"/>
</dbReference>
<dbReference type="InParanoid" id="A0A0G4EZ75"/>
<feature type="region of interest" description="Disordered" evidence="1">
    <location>
        <begin position="1"/>
        <end position="50"/>
    </location>
</feature>
<feature type="region of interest" description="Disordered" evidence="1">
    <location>
        <begin position="234"/>
        <end position="272"/>
    </location>
</feature>
<feature type="domain" description="BTB" evidence="2">
    <location>
        <begin position="93"/>
        <end position="166"/>
    </location>
</feature>
<organism evidence="3 4">
    <name type="scientific">Vitrella brassicaformis (strain CCMP3155)</name>
    <dbReference type="NCBI Taxonomy" id="1169540"/>
    <lineage>
        <taxon>Eukaryota</taxon>
        <taxon>Sar</taxon>
        <taxon>Alveolata</taxon>
        <taxon>Colpodellida</taxon>
        <taxon>Vitrellaceae</taxon>
        <taxon>Vitrella</taxon>
    </lineage>
</organism>
<feature type="compositionally biased region" description="Low complexity" evidence="1">
    <location>
        <begin position="394"/>
        <end position="404"/>
    </location>
</feature>
<evidence type="ECO:0000313" key="4">
    <source>
        <dbReference type="Proteomes" id="UP000041254"/>
    </source>
</evidence>
<proteinExistence type="predicted"/>
<dbReference type="GO" id="GO:0005829">
    <property type="term" value="C:cytosol"/>
    <property type="evidence" value="ECO:0007669"/>
    <property type="project" value="TreeGrafter"/>
</dbReference>
<dbReference type="Pfam" id="PF00651">
    <property type="entry name" value="BTB"/>
    <property type="match status" value="1"/>
</dbReference>
<keyword evidence="4" id="KW-1185">Reference proteome</keyword>
<feature type="region of interest" description="Disordered" evidence="1">
    <location>
        <begin position="677"/>
        <end position="770"/>
    </location>
</feature>
<feature type="compositionally biased region" description="Low complexity" evidence="1">
    <location>
        <begin position="817"/>
        <end position="827"/>
    </location>
</feature>
<feature type="compositionally biased region" description="Low complexity" evidence="1">
    <location>
        <begin position="485"/>
        <end position="497"/>
    </location>
</feature>
<feature type="region of interest" description="Disordered" evidence="1">
    <location>
        <begin position="847"/>
        <end position="876"/>
    </location>
</feature>
<dbReference type="PROSITE" id="PS50097">
    <property type="entry name" value="BTB"/>
    <property type="match status" value="1"/>
</dbReference>
<feature type="compositionally biased region" description="Polar residues" evidence="1">
    <location>
        <begin position="1"/>
        <end position="11"/>
    </location>
</feature>
<dbReference type="Proteomes" id="UP000041254">
    <property type="component" value="Unassembled WGS sequence"/>
</dbReference>
<dbReference type="InterPro" id="IPR011333">
    <property type="entry name" value="SKP1/BTB/POZ_sf"/>
</dbReference>
<sequence length="1071" mass="116889">MVGVGATSTPDESGDRPHPTRRSQTSRSESSSSPFSSLAHRGDDERAERDIETERQKMKLTAEGGASGAPAVIKGYDAVMHKIALLLNEEDSKDVTLCVKDPEHGHVTRFRAHRLLLEAQSDFFRALFRPGFMEQHSDELTLSEMKADTFAAFLKFIYSGEVSVSADNVWHLVEVGHRYTVFSLVECCCQWLQGHVPLTSANLVPTLSLAVRFRLTTLIEDCLDHLNGHSEVFESRLSQPGPHNHPSGRLHRSQSSRDRQPSASSSSSSASVTVGGLYGFVHHSSRGANERGYQPSPLLSCPRHILEEIAISDRICIAEDRLLTLLIEWSCKRLTARQTRRRGSKTCHGKRCQCATPVLQALLWRDYLLPSTDRINASARAAAGQPEQDDESRSVSSTQSDSTSGGAELSRQMLAVLDGGSDNDEEADDTQEDDGLGEGDMVASGTLRRLLRWWRRRQRDRDDDSVRDTTTVRRSRRRDARRSTTDQPSSSSSSSARPPSPSWPFFERDRSGRCIGCDDRLDGDRATWLLCEHCAVPAVNVCAVDLVRDLQDFWPTLRYTQLSPYAFAALHQLVRLVSMHRESMQPLVLPLSSPPLSGHDVVLDMTVDKRRVNEGLGDGQLRGMRPTRPFVALWDTTPYGLADYSVGCANLNTTTMHPAAADLGWLDRWSAPGVSNMAAKEDAAAPPSSSSSSPSLQPPAMILERPLTSPSDTLPTARAESSSAASVPRTSSSSSTVPTLSPPNELQHETTHDDPAAGQGMLPPEPPAVIVDEGCPLMSLLESLGHVRSPLPEGSTGYDRGDVLRAIKPPQAHGGESSSSSSSSSHSPGGDGVCCWGQQCPAGERASGGGLTWQLDHESDGAAEHGHHKGEGSVAVHPAGAGERSLVWRDANRSAGFIAGALDAATRVFNGSSPVPCVCMRPRFTVIRFRYKMGFFVRLPPTDLDGRDEAVLGDGVDPEALGEQSITSSMRTVAWRVRIIQSAPHQKIFIGVLSRGGKIASQEWLKGSAKVAVRRGCEFRVVFDVNSRFLLVFNQRRLLEAKQVPSYYMNDERTAWPFVRSSGGSVRFTSA</sequence>
<feature type="compositionally biased region" description="Low complexity" evidence="1">
    <location>
        <begin position="721"/>
        <end position="743"/>
    </location>
</feature>
<feature type="region of interest" description="Disordered" evidence="1">
    <location>
        <begin position="462"/>
        <end position="504"/>
    </location>
</feature>
<dbReference type="AlphaFoldDB" id="A0A0G4EZ75"/>
<dbReference type="OrthoDB" id="2359033at2759"/>
<feature type="region of interest" description="Disordered" evidence="1">
    <location>
        <begin position="808"/>
        <end position="830"/>
    </location>
</feature>
<reference evidence="3 4" key="1">
    <citation type="submission" date="2014-11" db="EMBL/GenBank/DDBJ databases">
        <authorList>
            <person name="Zhu J."/>
            <person name="Qi W."/>
            <person name="Song R."/>
        </authorList>
    </citation>
    <scope>NUCLEOTIDE SEQUENCE [LARGE SCALE GENOMIC DNA]</scope>
</reference>
<feature type="compositionally biased region" description="Basic and acidic residues" evidence="1">
    <location>
        <begin position="746"/>
        <end position="755"/>
    </location>
</feature>
<gene>
    <name evidence="3" type="ORF">Vbra_14016</name>
</gene>
<feature type="compositionally biased region" description="Basic and acidic residues" evidence="1">
    <location>
        <begin position="855"/>
        <end position="871"/>
    </location>
</feature>